<dbReference type="Pfam" id="PF13560">
    <property type="entry name" value="HTH_31"/>
    <property type="match status" value="1"/>
</dbReference>
<dbReference type="Pfam" id="PF17765">
    <property type="entry name" value="MLTR_LBD"/>
    <property type="match status" value="1"/>
</dbReference>
<dbReference type="InterPro" id="IPR041413">
    <property type="entry name" value="MLTR_LBD"/>
</dbReference>
<accession>A0ABU6CIH1</accession>
<dbReference type="EMBL" id="JAOZYB010000313">
    <property type="protein sequence ID" value="MEB3964508.1"/>
    <property type="molecule type" value="Genomic_DNA"/>
</dbReference>
<dbReference type="CDD" id="cd00093">
    <property type="entry name" value="HTH_XRE"/>
    <property type="match status" value="1"/>
</dbReference>
<reference evidence="2 3" key="1">
    <citation type="submission" date="2022-10" db="EMBL/GenBank/DDBJ databases">
        <authorList>
            <person name="Xie J."/>
            <person name="Shen N."/>
        </authorList>
    </citation>
    <scope>NUCLEOTIDE SEQUENCE [LARGE SCALE GENOMIC DNA]</scope>
    <source>
        <strain evidence="2 3">DSM 41681</strain>
    </source>
</reference>
<dbReference type="InterPro" id="IPR001387">
    <property type="entry name" value="Cro/C1-type_HTH"/>
</dbReference>
<evidence type="ECO:0000313" key="2">
    <source>
        <dbReference type="EMBL" id="MEB3964508.1"/>
    </source>
</evidence>
<dbReference type="SMART" id="SM00530">
    <property type="entry name" value="HTH_XRE"/>
    <property type="match status" value="1"/>
</dbReference>
<comment type="caution">
    <text evidence="2">The sequence shown here is derived from an EMBL/GenBank/DDBJ whole genome shotgun (WGS) entry which is preliminary data.</text>
</comment>
<name>A0ABU6CIH1_9ACTN</name>
<sequence length="311" mass="35390">MTVGTPAATTAEVRRAELAAFLRSRRERITPDQVGLPGTARRRTPGLRREEVAHLASVGITWYTWLEQGRAINVSAGVLDAIARALLMDPTERAHAFALAGTADPRAETMSPAVTPTVLRMLRRLEPYPAEVKNARYDVLAHNRAYVDVFGDPAELDPAHRNALWMMFMNDRWRVRFLDRDVMLPELIAKYRKAMAEHVADPAWKAPVDELLAVCPEFRELWERREVASMVSHVKRYEHVDPEIGLLNLEHRHMWLAPETGAYRVVAYVPADDETEERLERLARVERVERAARVERVERVERAARVAVGPG</sequence>
<evidence type="ECO:0000259" key="1">
    <source>
        <dbReference type="SMART" id="SM00530"/>
    </source>
</evidence>
<dbReference type="PANTHER" id="PTHR35010:SF2">
    <property type="entry name" value="BLL4672 PROTEIN"/>
    <property type="match status" value="1"/>
</dbReference>
<protein>
    <submittedName>
        <fullName evidence="2">Helix-turn-helix transcriptional regulator</fullName>
    </submittedName>
</protein>
<dbReference type="RefSeq" id="WP_324772236.1">
    <property type="nucleotide sequence ID" value="NZ_BAAATS010000030.1"/>
</dbReference>
<dbReference type="InterPro" id="IPR010982">
    <property type="entry name" value="Lambda_DNA-bd_dom_sf"/>
</dbReference>
<dbReference type="SUPFAM" id="SSF47413">
    <property type="entry name" value="lambda repressor-like DNA-binding domains"/>
    <property type="match status" value="1"/>
</dbReference>
<gene>
    <name evidence="2" type="ORF">OKJ48_30395</name>
</gene>
<feature type="domain" description="HTH cro/C1-type" evidence="1">
    <location>
        <begin position="21"/>
        <end position="93"/>
    </location>
</feature>
<dbReference type="PANTHER" id="PTHR35010">
    <property type="entry name" value="BLL4672 PROTEIN-RELATED"/>
    <property type="match status" value="1"/>
</dbReference>
<proteinExistence type="predicted"/>
<evidence type="ECO:0000313" key="3">
    <source>
        <dbReference type="Proteomes" id="UP001352223"/>
    </source>
</evidence>
<keyword evidence="3" id="KW-1185">Reference proteome</keyword>
<dbReference type="Gene3D" id="3.30.450.180">
    <property type="match status" value="1"/>
</dbReference>
<organism evidence="2 3">
    <name type="scientific">Streptomyces kunmingensis</name>
    <dbReference type="NCBI Taxonomy" id="68225"/>
    <lineage>
        <taxon>Bacteria</taxon>
        <taxon>Bacillati</taxon>
        <taxon>Actinomycetota</taxon>
        <taxon>Actinomycetes</taxon>
        <taxon>Kitasatosporales</taxon>
        <taxon>Streptomycetaceae</taxon>
        <taxon>Streptomyces</taxon>
    </lineage>
</organism>
<dbReference type="Gene3D" id="1.10.260.40">
    <property type="entry name" value="lambda repressor-like DNA-binding domains"/>
    <property type="match status" value="1"/>
</dbReference>
<dbReference type="Proteomes" id="UP001352223">
    <property type="component" value="Unassembled WGS sequence"/>
</dbReference>